<keyword evidence="11 15" id="KW-1133">Transmembrane helix</keyword>
<dbReference type="GO" id="GO:0046872">
    <property type="term" value="F:metal ion binding"/>
    <property type="evidence" value="ECO:0007669"/>
    <property type="project" value="UniProtKB-KW"/>
</dbReference>
<evidence type="ECO:0000256" key="1">
    <source>
        <dbReference type="ARBA" id="ARBA00002684"/>
    </source>
</evidence>
<dbReference type="Proteomes" id="UP000075320">
    <property type="component" value="Unassembled WGS sequence"/>
</dbReference>
<evidence type="ECO:0000256" key="11">
    <source>
        <dbReference type="ARBA" id="ARBA00022989"/>
    </source>
</evidence>
<dbReference type="Gene3D" id="1.20.81.30">
    <property type="entry name" value="Type II secretion system (T2SS), domain F"/>
    <property type="match status" value="2"/>
</dbReference>
<evidence type="ECO:0000256" key="8">
    <source>
        <dbReference type="ARBA" id="ARBA00022723"/>
    </source>
</evidence>
<accession>A0A150WME7</accession>
<dbReference type="EMBL" id="LUKE01000002">
    <property type="protein sequence ID" value="KYG64883.1"/>
    <property type="molecule type" value="Genomic_DNA"/>
</dbReference>
<dbReference type="FunFam" id="1.20.81.30:FF:000001">
    <property type="entry name" value="Type II secretion system protein F"/>
    <property type="match status" value="2"/>
</dbReference>
<dbReference type="GO" id="GO:0015628">
    <property type="term" value="P:protein secretion by the type II secretion system"/>
    <property type="evidence" value="ECO:0007669"/>
    <property type="project" value="InterPro"/>
</dbReference>
<dbReference type="PANTHER" id="PTHR30012">
    <property type="entry name" value="GENERAL SECRETION PATHWAY PROTEIN"/>
    <property type="match status" value="1"/>
</dbReference>
<evidence type="ECO:0000256" key="13">
    <source>
        <dbReference type="ARBA" id="ARBA00030750"/>
    </source>
</evidence>
<feature type="transmembrane region" description="Helical" evidence="15">
    <location>
        <begin position="212"/>
        <end position="239"/>
    </location>
</feature>
<name>A0A150WME7_BDEBC</name>
<evidence type="ECO:0000256" key="10">
    <source>
        <dbReference type="ARBA" id="ARBA00022927"/>
    </source>
</evidence>
<feature type="domain" description="Type II secretion system protein GspF" evidence="16">
    <location>
        <begin position="274"/>
        <end position="396"/>
    </location>
</feature>
<evidence type="ECO:0000256" key="9">
    <source>
        <dbReference type="ARBA" id="ARBA00022837"/>
    </source>
</evidence>
<keyword evidence="18" id="KW-1185">Reference proteome</keyword>
<feature type="transmembrane region" description="Helical" evidence="15">
    <location>
        <begin position="172"/>
        <end position="192"/>
    </location>
</feature>
<keyword evidence="4 14" id="KW-0813">Transport</keyword>
<evidence type="ECO:0000256" key="6">
    <source>
        <dbReference type="ARBA" id="ARBA00022519"/>
    </source>
</evidence>
<evidence type="ECO:0000256" key="12">
    <source>
        <dbReference type="ARBA" id="ARBA00023136"/>
    </source>
</evidence>
<organism evidence="17 18">
    <name type="scientific">Bdellovibrio bacteriovorus</name>
    <dbReference type="NCBI Taxonomy" id="959"/>
    <lineage>
        <taxon>Bacteria</taxon>
        <taxon>Pseudomonadati</taxon>
        <taxon>Bdellovibrionota</taxon>
        <taxon>Bdellovibrionia</taxon>
        <taxon>Bdellovibrionales</taxon>
        <taxon>Pseudobdellovibrionaceae</taxon>
        <taxon>Bdellovibrio</taxon>
    </lineage>
</organism>
<keyword evidence="8" id="KW-0479">Metal-binding</keyword>
<gene>
    <name evidence="17" type="ORF">AZI86_11830</name>
</gene>
<evidence type="ECO:0000256" key="3">
    <source>
        <dbReference type="ARBA" id="ARBA00005745"/>
    </source>
</evidence>
<dbReference type="PRINTS" id="PR00812">
    <property type="entry name" value="BCTERIALGSPF"/>
</dbReference>
<comment type="subcellular location">
    <subcellularLocation>
        <location evidence="2">Cell inner membrane</location>
        <topology evidence="2">Multi-pass membrane protein</topology>
    </subcellularLocation>
    <subcellularLocation>
        <location evidence="14">Cell membrane</location>
        <topology evidence="14">Multi-pass membrane protein</topology>
    </subcellularLocation>
</comment>
<keyword evidence="5" id="KW-1003">Cell membrane</keyword>
<dbReference type="InterPro" id="IPR011850">
    <property type="entry name" value="T2SS_GspF"/>
</dbReference>
<evidence type="ECO:0000256" key="7">
    <source>
        <dbReference type="ARBA" id="ARBA00022692"/>
    </source>
</evidence>
<protein>
    <recommendedName>
        <fullName evidence="13">General secretion pathway protein F</fullName>
    </recommendedName>
</protein>
<evidence type="ECO:0000259" key="16">
    <source>
        <dbReference type="Pfam" id="PF00482"/>
    </source>
</evidence>
<evidence type="ECO:0000256" key="4">
    <source>
        <dbReference type="ARBA" id="ARBA00022448"/>
    </source>
</evidence>
<keyword evidence="10" id="KW-0653">Protein transport</keyword>
<keyword evidence="9" id="KW-0106">Calcium</keyword>
<dbReference type="GO" id="GO:0005886">
    <property type="term" value="C:plasma membrane"/>
    <property type="evidence" value="ECO:0007669"/>
    <property type="project" value="UniProtKB-SubCell"/>
</dbReference>
<dbReference type="AlphaFoldDB" id="A0A150WME7"/>
<keyword evidence="6" id="KW-0997">Cell inner membrane</keyword>
<feature type="domain" description="Type II secretion system protein GspF" evidence="16">
    <location>
        <begin position="71"/>
        <end position="193"/>
    </location>
</feature>
<dbReference type="OrthoDB" id="5297636at2"/>
<evidence type="ECO:0000256" key="5">
    <source>
        <dbReference type="ARBA" id="ARBA00022475"/>
    </source>
</evidence>
<reference evidence="17 18" key="1">
    <citation type="submission" date="2016-03" db="EMBL/GenBank/DDBJ databases">
        <authorList>
            <person name="Ploux O."/>
        </authorList>
    </citation>
    <scope>NUCLEOTIDE SEQUENCE [LARGE SCALE GENOMIC DNA]</scope>
    <source>
        <strain evidence="17 18">R0</strain>
    </source>
</reference>
<evidence type="ECO:0000313" key="17">
    <source>
        <dbReference type="EMBL" id="KYG64883.1"/>
    </source>
</evidence>
<dbReference type="InterPro" id="IPR042094">
    <property type="entry name" value="T2SS_GspF_sf"/>
</dbReference>
<dbReference type="PROSITE" id="PS00874">
    <property type="entry name" value="T2SP_F"/>
    <property type="match status" value="1"/>
</dbReference>
<feature type="transmembrane region" description="Helical" evidence="15">
    <location>
        <begin position="373"/>
        <end position="398"/>
    </location>
</feature>
<dbReference type="InterPro" id="IPR018076">
    <property type="entry name" value="T2SS_GspF_dom"/>
</dbReference>
<dbReference type="InterPro" id="IPR001992">
    <property type="entry name" value="T2SS_GspF/T4SS_PilC_CS"/>
</dbReference>
<evidence type="ECO:0000313" key="18">
    <source>
        <dbReference type="Proteomes" id="UP000075320"/>
    </source>
</evidence>
<comment type="caution">
    <text evidence="17">The sequence shown here is derived from an EMBL/GenBank/DDBJ whole genome shotgun (WGS) entry which is preliminary data.</text>
</comment>
<dbReference type="NCBIfam" id="TIGR02120">
    <property type="entry name" value="GspF"/>
    <property type="match status" value="1"/>
</dbReference>
<comment type="similarity">
    <text evidence="3 14">Belongs to the GSP F family.</text>
</comment>
<evidence type="ECO:0000256" key="14">
    <source>
        <dbReference type="RuleBase" id="RU003923"/>
    </source>
</evidence>
<comment type="function">
    <text evidence="1">Component of the type II secretion system inner membrane complex required for the energy-dependent secretion of extracellular factors such as proteases and toxins from the periplasm.</text>
</comment>
<dbReference type="RefSeq" id="WP_061835394.1">
    <property type="nucleotide sequence ID" value="NZ_LUKE01000002.1"/>
</dbReference>
<evidence type="ECO:0000256" key="15">
    <source>
        <dbReference type="SAM" id="Phobius"/>
    </source>
</evidence>
<dbReference type="GO" id="GO:0015627">
    <property type="term" value="C:type II protein secretion system complex"/>
    <property type="evidence" value="ECO:0007669"/>
    <property type="project" value="InterPro"/>
</dbReference>
<keyword evidence="7 14" id="KW-0812">Transmembrane</keyword>
<keyword evidence="12 15" id="KW-0472">Membrane</keyword>
<dbReference type="InterPro" id="IPR003004">
    <property type="entry name" value="GspF/PilC"/>
</dbReference>
<sequence length="405" mass="44670">MPIFEYKGLSRDGKNVKGVVDADNLRTARLKLKKDNIYVIDIRDKKKADPRKKSGPRSTKSVQVKELALMTRQLATLIKANIPLVDALTAVSEQVENPTLSEALADCKNMINEGSNFHKSLGKYPNIFNNIYISMVEAGEMSGSLDVILMRLAEFTEAQADLRAKVSSAMTYPIIMITVTVGLLGFLFIFLIPKMVVVFESSPNLQLPWYTVMMINFSQFMVNYWYILAGFFTIAFLLFRNWKNSPAGKQQWDILSLKLPVIGPTVQMVAVSRFTRTLATLLNGGVPMLAALSIVRNVVNNHALAIAIDEARSNISEGESIAGPLKKSGRFPPIVIHMVNIGEKTGELENMLTQVSDAYDFQVKNKLEGLTSLMGPVVIVLMGFAIGAIVVAVMVPMFEMANIAG</sequence>
<evidence type="ECO:0000256" key="2">
    <source>
        <dbReference type="ARBA" id="ARBA00004429"/>
    </source>
</evidence>
<dbReference type="PANTHER" id="PTHR30012:SF0">
    <property type="entry name" value="TYPE II SECRETION SYSTEM PROTEIN F-RELATED"/>
    <property type="match status" value="1"/>
</dbReference>
<dbReference type="Pfam" id="PF00482">
    <property type="entry name" value="T2SSF"/>
    <property type="match status" value="2"/>
</dbReference>
<proteinExistence type="inferred from homology"/>